<dbReference type="Proteomes" id="UP001367676">
    <property type="component" value="Unassembled WGS sequence"/>
</dbReference>
<dbReference type="AlphaFoldDB" id="A0AAN9TLV1"/>
<comment type="caution">
    <text evidence="3">The sequence shown here is derived from an EMBL/GenBank/DDBJ whole genome shotgun (WGS) entry which is preliminary data.</text>
</comment>
<feature type="region of interest" description="Disordered" evidence="1">
    <location>
        <begin position="386"/>
        <end position="416"/>
    </location>
</feature>
<keyword evidence="4" id="KW-1185">Reference proteome</keyword>
<evidence type="ECO:0000259" key="2">
    <source>
        <dbReference type="Pfam" id="PF16071"/>
    </source>
</evidence>
<dbReference type="InterPro" id="IPR032084">
    <property type="entry name" value="DUF4812"/>
</dbReference>
<protein>
    <recommendedName>
        <fullName evidence="2">DUF4812 domain-containing protein</fullName>
    </recommendedName>
</protein>
<feature type="compositionally biased region" description="Polar residues" evidence="1">
    <location>
        <begin position="401"/>
        <end position="410"/>
    </location>
</feature>
<feature type="compositionally biased region" description="Basic and acidic residues" evidence="1">
    <location>
        <begin position="261"/>
        <end position="273"/>
    </location>
</feature>
<feature type="domain" description="DUF4812" evidence="2">
    <location>
        <begin position="486"/>
        <end position="550"/>
    </location>
</feature>
<organism evidence="3 4">
    <name type="scientific">Parthenolecanium corni</name>
    <dbReference type="NCBI Taxonomy" id="536013"/>
    <lineage>
        <taxon>Eukaryota</taxon>
        <taxon>Metazoa</taxon>
        <taxon>Ecdysozoa</taxon>
        <taxon>Arthropoda</taxon>
        <taxon>Hexapoda</taxon>
        <taxon>Insecta</taxon>
        <taxon>Pterygota</taxon>
        <taxon>Neoptera</taxon>
        <taxon>Paraneoptera</taxon>
        <taxon>Hemiptera</taxon>
        <taxon>Sternorrhyncha</taxon>
        <taxon>Coccoidea</taxon>
        <taxon>Coccidae</taxon>
        <taxon>Parthenolecanium</taxon>
    </lineage>
</organism>
<gene>
    <name evidence="3" type="ORF">V9T40_008528</name>
</gene>
<sequence length="550" mass="62729">MSFICDGGYQHSSKSFFRLQNTQSTAFLSFSVVNMRRFESAFEPKRLRNWEVINKCTTTTGKRSKFKENTKLVNESTLKNTTQLEKSTVSDNKPANNILSSWEKRSSHIPITNDWVEIDSMTHSQQQIKEKEPRLSVDRLLDNSKQITPKMPIQRSFSMQELASAQISKSNTLNKEEPLLCHAYSNSIKAKNVRRNNQEHHTLADSIEWPRNNHNKEFALAHNVDIDTTAVGYKVYQSPSATQCSKLKVFRPKTAITVSNNDKENKQSTERPKTTSRLQRRSLKSLNEMNLAIYWDVPPDETTNENPPTPRSRRASAEPATNFETEGKNCVTSTLSRPPTPKANEFFRPEADRGHSTNRRAVEKKSSDLVPELPKLEQLIQDTHVRTPDSPAELSKCPSGVTRQKSSARSPTEVIEPPKKINAAVQVGRLDLRKVPRYCAGENYTNVTGKCSSNVNTYKMAFKAGKLNNFNINDGLIERMAKSRNLRVPKPKTPFAKKNYAIRTLMPPFSIWPQTTGYDYPDHWRLASVYQHAFKPLEARKTSFMKTVFQ</sequence>
<proteinExistence type="predicted"/>
<dbReference type="EMBL" id="JBBCAQ010000010">
    <property type="protein sequence ID" value="KAK7601087.1"/>
    <property type="molecule type" value="Genomic_DNA"/>
</dbReference>
<feature type="region of interest" description="Disordered" evidence="1">
    <location>
        <begin position="258"/>
        <end position="367"/>
    </location>
</feature>
<dbReference type="Pfam" id="PF16071">
    <property type="entry name" value="DUF4812"/>
    <property type="match status" value="1"/>
</dbReference>
<evidence type="ECO:0000313" key="4">
    <source>
        <dbReference type="Proteomes" id="UP001367676"/>
    </source>
</evidence>
<name>A0AAN9TLV1_9HEMI</name>
<evidence type="ECO:0000256" key="1">
    <source>
        <dbReference type="SAM" id="MobiDB-lite"/>
    </source>
</evidence>
<feature type="compositionally biased region" description="Basic and acidic residues" evidence="1">
    <location>
        <begin position="345"/>
        <end position="367"/>
    </location>
</feature>
<evidence type="ECO:0000313" key="3">
    <source>
        <dbReference type="EMBL" id="KAK7601087.1"/>
    </source>
</evidence>
<accession>A0AAN9TLV1</accession>
<reference evidence="3 4" key="1">
    <citation type="submission" date="2024-03" db="EMBL/GenBank/DDBJ databases">
        <title>Adaptation during the transition from Ophiocordyceps entomopathogen to insect associate is accompanied by gene loss and intensified selection.</title>
        <authorList>
            <person name="Ward C.M."/>
            <person name="Onetto C.A."/>
            <person name="Borneman A.R."/>
        </authorList>
    </citation>
    <scope>NUCLEOTIDE SEQUENCE [LARGE SCALE GENOMIC DNA]</scope>
    <source>
        <strain evidence="3">AWRI1</strain>
        <tissue evidence="3">Single Adult Female</tissue>
    </source>
</reference>